<feature type="compositionally biased region" description="Low complexity" evidence="1">
    <location>
        <begin position="83"/>
        <end position="95"/>
    </location>
</feature>
<dbReference type="WBParaSite" id="maker-uti_cns_0000438-snap-gene-1.19-mRNA-1">
    <property type="protein sequence ID" value="maker-uti_cns_0000438-snap-gene-1.19-mRNA-1"/>
    <property type="gene ID" value="maker-uti_cns_0000438-snap-gene-1.19"/>
</dbReference>
<reference evidence="3" key="1">
    <citation type="submission" date="2016-11" db="UniProtKB">
        <authorList>
            <consortium name="WormBaseParasite"/>
        </authorList>
    </citation>
    <scope>IDENTIFICATION</scope>
</reference>
<keyword evidence="2" id="KW-1185">Reference proteome</keyword>
<feature type="region of interest" description="Disordered" evidence="1">
    <location>
        <begin position="69"/>
        <end position="113"/>
    </location>
</feature>
<accession>A0A1I8G187</accession>
<evidence type="ECO:0000313" key="3">
    <source>
        <dbReference type="WBParaSite" id="maker-uti_cns_0000438-snap-gene-1.19-mRNA-1"/>
    </source>
</evidence>
<protein>
    <submittedName>
        <fullName evidence="3">H15 domain-containing protein</fullName>
    </submittedName>
</protein>
<feature type="region of interest" description="Disordered" evidence="1">
    <location>
        <begin position="1"/>
        <end position="32"/>
    </location>
</feature>
<evidence type="ECO:0000313" key="2">
    <source>
        <dbReference type="Proteomes" id="UP000095280"/>
    </source>
</evidence>
<dbReference type="AlphaFoldDB" id="A0A1I8G187"/>
<proteinExistence type="predicted"/>
<dbReference type="Proteomes" id="UP000095280">
    <property type="component" value="Unplaced"/>
</dbReference>
<evidence type="ECO:0000256" key="1">
    <source>
        <dbReference type="SAM" id="MobiDB-lite"/>
    </source>
</evidence>
<name>A0A1I8G187_9PLAT</name>
<organism evidence="2 3">
    <name type="scientific">Macrostomum lignano</name>
    <dbReference type="NCBI Taxonomy" id="282301"/>
    <lineage>
        <taxon>Eukaryota</taxon>
        <taxon>Metazoa</taxon>
        <taxon>Spiralia</taxon>
        <taxon>Lophotrochozoa</taxon>
        <taxon>Platyhelminthes</taxon>
        <taxon>Rhabditophora</taxon>
        <taxon>Macrostomorpha</taxon>
        <taxon>Macrostomida</taxon>
        <taxon>Macrostomidae</taxon>
        <taxon>Macrostomum</taxon>
    </lineage>
</organism>
<sequence length="113" mass="12049">MADSKPSIARDSTMAATAKQAKQILGKEKSTLGDTRAVTNVIKKTKIKRSSAVQKVADEAKAYLGHDVGTSGERKLRTRKARPAPVAKKPATKRAGTMKATAKEGKAFLKGKK</sequence>